<evidence type="ECO:0000313" key="1">
    <source>
        <dbReference type="EMBL" id="EOY09465.1"/>
    </source>
</evidence>
<sequence length="71" mass="8142">MKLIRRDCLTKEDESNRNEGEYVFIVDTDICAVLTISEDMYTNSSDSCQVILKANDLESFVLGRVFECVQK</sequence>
<organism evidence="1 2">
    <name type="scientific">Theobroma cacao</name>
    <name type="common">Cacao</name>
    <name type="synonym">Cocoa</name>
    <dbReference type="NCBI Taxonomy" id="3641"/>
    <lineage>
        <taxon>Eukaryota</taxon>
        <taxon>Viridiplantae</taxon>
        <taxon>Streptophyta</taxon>
        <taxon>Embryophyta</taxon>
        <taxon>Tracheophyta</taxon>
        <taxon>Spermatophyta</taxon>
        <taxon>Magnoliopsida</taxon>
        <taxon>eudicotyledons</taxon>
        <taxon>Gunneridae</taxon>
        <taxon>Pentapetalae</taxon>
        <taxon>rosids</taxon>
        <taxon>malvids</taxon>
        <taxon>Malvales</taxon>
        <taxon>Malvaceae</taxon>
        <taxon>Byttnerioideae</taxon>
        <taxon>Theobroma</taxon>
    </lineage>
</organism>
<dbReference type="Proteomes" id="UP000026915">
    <property type="component" value="Chromosome 5"/>
</dbReference>
<reference evidence="1 2" key="1">
    <citation type="journal article" date="2013" name="Genome Biol.">
        <title>The genome sequence of the most widely cultivated cacao type and its use to identify candidate genes regulating pod color.</title>
        <authorList>
            <person name="Motamayor J.C."/>
            <person name="Mockaitis K."/>
            <person name="Schmutz J."/>
            <person name="Haiminen N."/>
            <person name="Iii D.L."/>
            <person name="Cornejo O."/>
            <person name="Findley S.D."/>
            <person name="Zheng P."/>
            <person name="Utro F."/>
            <person name="Royaert S."/>
            <person name="Saski C."/>
            <person name="Jenkins J."/>
            <person name="Podicheti R."/>
            <person name="Zhao M."/>
            <person name="Scheffler B.E."/>
            <person name="Stack J.C."/>
            <person name="Feltus F.A."/>
            <person name="Mustiga G.M."/>
            <person name="Amores F."/>
            <person name="Phillips W."/>
            <person name="Marelli J.P."/>
            <person name="May G.D."/>
            <person name="Shapiro H."/>
            <person name="Ma J."/>
            <person name="Bustamante C.D."/>
            <person name="Schnell R.J."/>
            <person name="Main D."/>
            <person name="Gilbert D."/>
            <person name="Parida L."/>
            <person name="Kuhn D.N."/>
        </authorList>
    </citation>
    <scope>NUCLEOTIDE SEQUENCE [LARGE SCALE GENOMIC DNA]</scope>
    <source>
        <strain evidence="2">cv. Matina 1-6</strain>
    </source>
</reference>
<proteinExistence type="predicted"/>
<accession>A0A061EWJ1</accession>
<dbReference type="InParanoid" id="A0A061EWJ1"/>
<name>A0A061EWJ1_THECC</name>
<keyword evidence="2" id="KW-1185">Reference proteome</keyword>
<dbReference type="EMBL" id="CM001883">
    <property type="protein sequence ID" value="EOY09465.1"/>
    <property type="molecule type" value="Genomic_DNA"/>
</dbReference>
<protein>
    <submittedName>
        <fullName evidence="1">Uncharacterized protein</fullName>
    </submittedName>
</protein>
<evidence type="ECO:0000313" key="2">
    <source>
        <dbReference type="Proteomes" id="UP000026915"/>
    </source>
</evidence>
<dbReference type="Gramene" id="EOY09465">
    <property type="protein sequence ID" value="EOY09465"/>
    <property type="gene ID" value="TCM_024879"/>
</dbReference>
<dbReference type="HOGENOM" id="CLU_2745175_0_0_1"/>
<gene>
    <name evidence="1" type="ORF">TCM_024879</name>
</gene>
<dbReference type="AlphaFoldDB" id="A0A061EWJ1"/>